<dbReference type="RefSeq" id="WP_069469382.1">
    <property type="nucleotide sequence ID" value="NZ_CP017107.1"/>
</dbReference>
<evidence type="ECO:0000313" key="1">
    <source>
        <dbReference type="EMBL" id="AOO74036.1"/>
    </source>
</evidence>
<evidence type="ECO:0000313" key="2">
    <source>
        <dbReference type="Proteomes" id="UP000094723"/>
    </source>
</evidence>
<gene>
    <name evidence="1" type="ORF">BHF65_07355</name>
</gene>
<dbReference type="EMBL" id="CP017107">
    <property type="protein sequence ID" value="AOO74036.1"/>
    <property type="molecule type" value="Genomic_DNA"/>
</dbReference>
<accession>A0A1D7TSV9</accession>
<sequence length="344" mass="40566">MNKKTIREKILTDIKDRLGIEQYEDENIEQYSFRLIYSFLGKIILANLWNENGDNLEEGIIDNELKNVLHNAILGYKQLFSDMSLEKFLINENKIIDDILTDYLETGFVRKIHRKFNPVPFEKTIKENIVFVRGISVKERVKFSGLGTYYRDEAKIYNNSKSVEQLFMLPEYTFKQLYSYFNSQTFSENISREMLLSNSEFLVTWKIESKKWWTNDFQGKDKKLNLLRIGSVKGKELYYLFRGRNYKKGVQLSPKLNLTNDKGYYSIRLALLNERGIAPKIEYINKDSCVEIKSIFALPKRENAFIRVYSWPILGSKSRLMTKEVFSACKVIFEEMGYIIEEVS</sequence>
<protein>
    <submittedName>
        <fullName evidence="1">Uncharacterized protein</fullName>
    </submittedName>
</protein>
<reference evidence="1 2" key="1">
    <citation type="submission" date="2016-09" db="EMBL/GenBank/DDBJ databases">
        <title>Complete Genome Sequence of Lactobacillus salivarius Jin.</title>
        <authorList>
            <person name="Jin N."/>
            <person name="Li C."/>
            <person name="Wang M."/>
            <person name="Ren D."/>
            <person name="Di Y."/>
            <person name="Pan R."/>
            <person name="Du S."/>
            <person name="Lu H."/>
            <person name="Li X."/>
            <person name="Tian M."/>
        </authorList>
    </citation>
    <scope>NUCLEOTIDE SEQUENCE [LARGE SCALE GENOMIC DNA]</scope>
    <source>
        <strain evidence="1 2">CICC 23174</strain>
    </source>
</reference>
<dbReference type="Proteomes" id="UP000094723">
    <property type="component" value="Chromosome"/>
</dbReference>
<dbReference type="AlphaFoldDB" id="A0A1D7TSV9"/>
<name>A0A1D7TSV9_9LACO</name>
<proteinExistence type="predicted"/>
<organism evidence="1 2">
    <name type="scientific">Ligilactobacillus salivarius</name>
    <dbReference type="NCBI Taxonomy" id="1624"/>
    <lineage>
        <taxon>Bacteria</taxon>
        <taxon>Bacillati</taxon>
        <taxon>Bacillota</taxon>
        <taxon>Bacilli</taxon>
        <taxon>Lactobacillales</taxon>
        <taxon>Lactobacillaceae</taxon>
        <taxon>Ligilactobacillus</taxon>
    </lineage>
</organism>